<dbReference type="PANTHER" id="PTHR11610:SF186">
    <property type="entry name" value="FI22312P1"/>
    <property type="match status" value="1"/>
</dbReference>
<gene>
    <name evidence="11" type="ORF">HCN44_007593</name>
</gene>
<dbReference type="InterPro" id="IPR013818">
    <property type="entry name" value="Lipase"/>
</dbReference>
<dbReference type="FunFam" id="3.40.50.1820:FF:000288">
    <property type="entry name" value="Pancreatic triacylglycerol lipase"/>
    <property type="match status" value="1"/>
</dbReference>
<proteinExistence type="inferred from homology"/>
<keyword evidence="12" id="KW-1185">Reference proteome</keyword>
<dbReference type="Proteomes" id="UP000639338">
    <property type="component" value="Unassembled WGS sequence"/>
</dbReference>
<dbReference type="PRINTS" id="PR00821">
    <property type="entry name" value="TAGLIPASE"/>
</dbReference>
<dbReference type="GO" id="GO:0008970">
    <property type="term" value="F:phospholipase A1 activity"/>
    <property type="evidence" value="ECO:0007669"/>
    <property type="project" value="UniProtKB-EC"/>
</dbReference>
<accession>A0A835CM77</accession>
<evidence type="ECO:0000256" key="1">
    <source>
        <dbReference type="ARBA" id="ARBA00000111"/>
    </source>
</evidence>
<evidence type="ECO:0000313" key="11">
    <source>
        <dbReference type="EMBL" id="KAF7988099.1"/>
    </source>
</evidence>
<dbReference type="EC" id="3.1.1.32" evidence="4"/>
<comment type="similarity">
    <text evidence="3 8">Belongs to the AB hydrolase superfamily. Lipase family.</text>
</comment>
<evidence type="ECO:0000256" key="3">
    <source>
        <dbReference type="ARBA" id="ARBA00010701"/>
    </source>
</evidence>
<evidence type="ECO:0000256" key="9">
    <source>
        <dbReference type="SAM" id="MobiDB-lite"/>
    </source>
</evidence>
<keyword evidence="7" id="KW-1015">Disulfide bond</keyword>
<dbReference type="SUPFAM" id="SSF53474">
    <property type="entry name" value="alpha/beta-Hydrolases"/>
    <property type="match status" value="1"/>
</dbReference>
<dbReference type="InterPro" id="IPR029058">
    <property type="entry name" value="AB_hydrolase_fold"/>
</dbReference>
<evidence type="ECO:0000256" key="6">
    <source>
        <dbReference type="ARBA" id="ARBA00022801"/>
    </source>
</evidence>
<evidence type="ECO:0000256" key="7">
    <source>
        <dbReference type="ARBA" id="ARBA00023157"/>
    </source>
</evidence>
<dbReference type="InterPro" id="IPR000734">
    <property type="entry name" value="TAG_lipase"/>
</dbReference>
<evidence type="ECO:0000259" key="10">
    <source>
        <dbReference type="Pfam" id="PF00151"/>
    </source>
</evidence>
<protein>
    <recommendedName>
        <fullName evidence="4">phospholipase A1</fullName>
        <ecNumber evidence="4">3.1.1.32</ecNumber>
    </recommendedName>
</protein>
<dbReference type="GO" id="GO:0005615">
    <property type="term" value="C:extracellular space"/>
    <property type="evidence" value="ECO:0007669"/>
    <property type="project" value="TreeGrafter"/>
</dbReference>
<name>A0A835CM77_APHGI</name>
<organism evidence="11 12">
    <name type="scientific">Aphidius gifuensis</name>
    <name type="common">Parasitoid wasp</name>
    <dbReference type="NCBI Taxonomy" id="684658"/>
    <lineage>
        <taxon>Eukaryota</taxon>
        <taxon>Metazoa</taxon>
        <taxon>Ecdysozoa</taxon>
        <taxon>Arthropoda</taxon>
        <taxon>Hexapoda</taxon>
        <taxon>Insecta</taxon>
        <taxon>Pterygota</taxon>
        <taxon>Neoptera</taxon>
        <taxon>Endopterygota</taxon>
        <taxon>Hymenoptera</taxon>
        <taxon>Apocrita</taxon>
        <taxon>Ichneumonoidea</taxon>
        <taxon>Braconidae</taxon>
        <taxon>Aphidiinae</taxon>
        <taxon>Aphidius</taxon>
    </lineage>
</organism>
<dbReference type="AlphaFoldDB" id="A0A835CM77"/>
<evidence type="ECO:0000256" key="5">
    <source>
        <dbReference type="ARBA" id="ARBA00022525"/>
    </source>
</evidence>
<dbReference type="InterPro" id="IPR033906">
    <property type="entry name" value="Lipase_N"/>
</dbReference>
<dbReference type="PANTHER" id="PTHR11610">
    <property type="entry name" value="LIPASE"/>
    <property type="match status" value="1"/>
</dbReference>
<feature type="domain" description="Lipase" evidence="10">
    <location>
        <begin position="94"/>
        <end position="416"/>
    </location>
</feature>
<dbReference type="GO" id="GO:0016042">
    <property type="term" value="P:lipid catabolic process"/>
    <property type="evidence" value="ECO:0007669"/>
    <property type="project" value="TreeGrafter"/>
</dbReference>
<dbReference type="Gene3D" id="3.40.50.1820">
    <property type="entry name" value="alpha/beta hydrolase"/>
    <property type="match status" value="1"/>
</dbReference>
<comment type="catalytic activity">
    <reaction evidence="1">
        <text>a 1,2-diacyl-sn-glycero-3-phosphocholine + H2O = a 2-acyl-sn-glycero-3-phosphocholine + a fatty acid + H(+)</text>
        <dbReference type="Rhea" id="RHEA:18689"/>
        <dbReference type="ChEBI" id="CHEBI:15377"/>
        <dbReference type="ChEBI" id="CHEBI:15378"/>
        <dbReference type="ChEBI" id="CHEBI:28868"/>
        <dbReference type="ChEBI" id="CHEBI:57643"/>
        <dbReference type="ChEBI" id="CHEBI:57875"/>
        <dbReference type="EC" id="3.1.1.32"/>
    </reaction>
</comment>
<reference evidence="11 12" key="1">
    <citation type="submission" date="2020-08" db="EMBL/GenBank/DDBJ databases">
        <title>Aphidius gifuensis genome sequencing and assembly.</title>
        <authorList>
            <person name="Du Z."/>
        </authorList>
    </citation>
    <scope>NUCLEOTIDE SEQUENCE [LARGE SCALE GENOMIC DNA]</scope>
    <source>
        <strain evidence="11">YNYX2018</strain>
        <tissue evidence="11">Adults</tissue>
    </source>
</reference>
<evidence type="ECO:0000313" key="12">
    <source>
        <dbReference type="Proteomes" id="UP000639338"/>
    </source>
</evidence>
<feature type="compositionally biased region" description="Low complexity" evidence="9">
    <location>
        <begin position="631"/>
        <end position="644"/>
    </location>
</feature>
<feature type="region of interest" description="Disordered" evidence="9">
    <location>
        <begin position="630"/>
        <end position="649"/>
    </location>
</feature>
<dbReference type="CDD" id="cd00707">
    <property type="entry name" value="Pancreat_lipase_like"/>
    <property type="match status" value="1"/>
</dbReference>
<evidence type="ECO:0000256" key="8">
    <source>
        <dbReference type="RuleBase" id="RU004262"/>
    </source>
</evidence>
<keyword evidence="5" id="KW-0964">Secreted</keyword>
<keyword evidence="6" id="KW-0378">Hydrolase</keyword>
<dbReference type="EMBL" id="JACMRX010000006">
    <property type="protein sequence ID" value="KAF7988099.1"/>
    <property type="molecule type" value="Genomic_DNA"/>
</dbReference>
<dbReference type="Pfam" id="PF00151">
    <property type="entry name" value="Lipase"/>
    <property type="match status" value="1"/>
</dbReference>
<comment type="subcellular location">
    <subcellularLocation>
        <location evidence="2">Secreted</location>
    </subcellularLocation>
</comment>
<evidence type="ECO:0000256" key="4">
    <source>
        <dbReference type="ARBA" id="ARBA00013179"/>
    </source>
</evidence>
<comment type="caution">
    <text evidence="11">The sequence shown here is derived from an EMBL/GenBank/DDBJ whole genome shotgun (WGS) entry which is preliminary data.</text>
</comment>
<dbReference type="OrthoDB" id="199913at2759"/>
<sequence>MVMEIVLMASLNVQQVNIQTFFLFSNLIITYYYDYLLNVLFQDDVAGVDKWPDSLDESLDEQNDAEIFRAVVDSMKKWELHKRSSRRIKREISRVCYEDVGCFEDTGPFSYLEMLPSPPKDVGTRFFVYGSRKARSIPMEVLPDDINDKTHNSIDSDLPTKVIVHGFGSGCDHVWVYEMRSALMSAHDCNIVCVDWSLGSAIPNYVRAAANTRLVGRQLAKLIRGLNVPLERVHLIGFSLGAHVAGFAGAELGNVSRITGLDPAGPLFESQDPRARLDETDAQFVDVIHSNGEQLILGGLGSWQPMGDVDFYPNGGRMQTGCSNLFVGAVSDFIWSGSIEGRSLCNHRRAYKLFTDSVSPKCRFPAFPCEKGYDGLLQGDCFPCGIDRPCGDMGYYSDVSTARGQLYLVTREEEPFCAHQYQIKLFNNRGERPARSYGKLQVTLVGNGGFNETFTMTKKDDEELLVGAILHKMVVPHPVVVDLEAIEVKYTAYSGWISSGLVSWSIDKVSILDSYGKSLSVCRRGLILESGHPVYLPLYPSECTIPIEIDNQTLSTNINLTNSFVTNNNINNKNDEFKLTGIGPFVKSQNYDNNNGFIDTIQNEHKRPMKNFGPYTKEQNIRFFNDEKINDNNNNADGNNNNDNIKNENDKKDSSIIWSFVDINNNKNDNDKNLLENLEIESGRGFSGGSYVHTTSINPIKLIDTTTVLLTSEIQEPVLQFKKETSRSMKLGEITEPLLRPRSIRQNTNEGSIDDVKIIINDTIEKTMLQQNNDTVLHGFTVQFLPERLAGILAQAEKYARQKLLPLISQYTPSFISNSRQDRQRYFPSLSDANDNYDMAKFNQNNKSLLAKHVEGNKNTVLEKNNWIPINGTMLKYSSIENSTSSYMLTDNTEGKWITKLNDDSRKVEEKDNDWMPIVDKIEANKLNDKIDNNGSVVIKNSSVESISMDNNLPSTTVVSSKINDKKFIPVGRINENNDKKLTDYVGDKKINDIERGTLRSMIFPFHYSGKNDPRTKYIPLLPEEEVGRRNYFQERER</sequence>
<evidence type="ECO:0000256" key="2">
    <source>
        <dbReference type="ARBA" id="ARBA00004613"/>
    </source>
</evidence>